<dbReference type="Gene3D" id="3.40.350.10">
    <property type="entry name" value="Creatinase/prolidase N-terminal domain"/>
    <property type="match status" value="1"/>
</dbReference>
<reference evidence="3" key="2">
    <citation type="journal article" date="2014" name="ISME J.">
        <title>Microbial stratification in low pH oxic and suboxic macroscopic growths along an acid mine drainage.</title>
        <authorList>
            <person name="Mendez-Garcia C."/>
            <person name="Mesa V."/>
            <person name="Sprenger R.R."/>
            <person name="Richter M."/>
            <person name="Diez M.S."/>
            <person name="Solano J."/>
            <person name="Bargiela R."/>
            <person name="Golyshina O.V."/>
            <person name="Manteca A."/>
            <person name="Ramos J.L."/>
            <person name="Gallego J.R."/>
            <person name="Llorente I."/>
            <person name="Martins Dos Santos V.A."/>
            <person name="Jensen O.N."/>
            <person name="Pelaez A.I."/>
            <person name="Sanchez J."/>
            <person name="Ferrer M."/>
        </authorList>
    </citation>
    <scope>NUCLEOTIDE SEQUENCE</scope>
</reference>
<dbReference type="AlphaFoldDB" id="T1AJ20"/>
<reference evidence="3" key="1">
    <citation type="submission" date="2013-08" db="EMBL/GenBank/DDBJ databases">
        <authorList>
            <person name="Mendez C."/>
            <person name="Richter M."/>
            <person name="Ferrer M."/>
            <person name="Sanchez J."/>
        </authorList>
    </citation>
    <scope>NUCLEOTIDE SEQUENCE</scope>
</reference>
<proteinExistence type="predicted"/>
<organism evidence="3">
    <name type="scientific">mine drainage metagenome</name>
    <dbReference type="NCBI Taxonomy" id="410659"/>
    <lineage>
        <taxon>unclassified sequences</taxon>
        <taxon>metagenomes</taxon>
        <taxon>ecological metagenomes</taxon>
    </lineage>
</organism>
<dbReference type="Pfam" id="PF21216">
    <property type="entry name" value="PepQ_N"/>
    <property type="match status" value="1"/>
</dbReference>
<dbReference type="InterPro" id="IPR048819">
    <property type="entry name" value="PepQ_N"/>
</dbReference>
<feature type="region of interest" description="Disordered" evidence="1">
    <location>
        <begin position="64"/>
        <end position="86"/>
    </location>
</feature>
<feature type="non-terminal residue" evidence="3">
    <location>
        <position position="86"/>
    </location>
</feature>
<comment type="caution">
    <text evidence="3">The sequence shown here is derived from an EMBL/GenBank/DDBJ whole genome shotgun (WGS) entry which is preliminary data.</text>
</comment>
<dbReference type="EMBL" id="AUZZ01003328">
    <property type="protein sequence ID" value="EQD57267.1"/>
    <property type="molecule type" value="Genomic_DNA"/>
</dbReference>
<evidence type="ECO:0000256" key="1">
    <source>
        <dbReference type="SAM" id="MobiDB-lite"/>
    </source>
</evidence>
<name>T1AJ20_9ZZZZ</name>
<dbReference type="InterPro" id="IPR029149">
    <property type="entry name" value="Creatin/AminoP/Spt16_N"/>
</dbReference>
<feature type="domain" description="Xaa-Pro dipeptidase N-terminal" evidence="2">
    <location>
        <begin position="2"/>
        <end position="53"/>
    </location>
</feature>
<accession>T1AJ20</accession>
<gene>
    <name evidence="3" type="ORF">B2A_04885</name>
</gene>
<sequence length="86" mass="9670">MNAPFKVWAPLSDVPDCFVHFVPDRPPRLLFHRPTDYWYKPAPLPQAYWTGPVRDRALLGPAGRPGGLALGPEPYRPTVGEDFGWA</sequence>
<evidence type="ECO:0000259" key="2">
    <source>
        <dbReference type="Pfam" id="PF21216"/>
    </source>
</evidence>
<protein>
    <submittedName>
        <fullName evidence="3">Proline dipeptidase</fullName>
    </submittedName>
</protein>
<evidence type="ECO:0000313" key="3">
    <source>
        <dbReference type="EMBL" id="EQD57267.1"/>
    </source>
</evidence>